<keyword evidence="7 11" id="KW-0863">Zinc-finger</keyword>
<evidence type="ECO:0000259" key="13">
    <source>
        <dbReference type="PROSITE" id="PS50908"/>
    </source>
</evidence>
<evidence type="ECO:0000256" key="10">
    <source>
        <dbReference type="ARBA" id="ARBA00044508"/>
    </source>
</evidence>
<evidence type="ECO:0000256" key="11">
    <source>
        <dbReference type="PROSITE-ProRule" id="PRU00175"/>
    </source>
</evidence>
<dbReference type="GO" id="GO:0008270">
    <property type="term" value="F:zinc ion binding"/>
    <property type="evidence" value="ECO:0007669"/>
    <property type="project" value="UniProtKB-KW"/>
</dbReference>
<keyword evidence="8" id="KW-0833">Ubl conjugation pathway</keyword>
<sequence length="482" mass="52182">MPLNPTTTAITIDDLLSSADERSQELATVAAIYPELHPLSPTSATIQLPVSPLIPVPVLFQDENPTTTTTNKNTKNQPLLPISHFPPLTLLCTLPSGYPKTAPPTITLSTHPPWLPAPVITRLQSEIAALWEDYGREQTVYTAIDHIATCAERAFDIAPPLALPARMKAAMAEYNDTTVRAVFTAGTYECGICLEPKKGGVCHRVRSCGHVFCRECLSDYFAACIAEGNVAAVTCSDQACVRKAAKVAAAAPPPPSQQQGEKSAKSMLLPPTLPPEELADIGISRELVKRYVDFKQKSALDADPGTVYCPRNWCQAPSRESIAALEKAMAMNHTTYYLPPHGLAPTPPTSAAAATTTTTAGAGAAPHQKLQVCSRCTLAFCRVCERSWHGDGTICRAPNAPLTAEELANEDYIKTNTTACPECSTPILKSHGCNHMICKCQVHFCFLCSAYLSPSQPFKHFNTLGTECYMRLLLAQKRFESR</sequence>
<feature type="domain" description="RWD" evidence="13">
    <location>
        <begin position="24"/>
        <end position="154"/>
    </location>
</feature>
<dbReference type="InterPro" id="IPR006575">
    <property type="entry name" value="RWD_dom"/>
</dbReference>
<dbReference type="Gene3D" id="1.20.120.1750">
    <property type="match status" value="1"/>
</dbReference>
<dbReference type="STRING" id="1392247.A0A3N4LE00"/>
<evidence type="ECO:0000256" key="3">
    <source>
        <dbReference type="ARBA" id="ARBA00012251"/>
    </source>
</evidence>
<evidence type="ECO:0000313" key="15">
    <source>
        <dbReference type="EMBL" id="RPB16165.1"/>
    </source>
</evidence>
<dbReference type="FunCoup" id="A0A3N4LE00">
    <property type="interactions" value="169"/>
</dbReference>
<keyword evidence="9" id="KW-0862">Zinc</keyword>
<organism evidence="15 16">
    <name type="scientific">Morchella conica CCBAS932</name>
    <dbReference type="NCBI Taxonomy" id="1392247"/>
    <lineage>
        <taxon>Eukaryota</taxon>
        <taxon>Fungi</taxon>
        <taxon>Dikarya</taxon>
        <taxon>Ascomycota</taxon>
        <taxon>Pezizomycotina</taxon>
        <taxon>Pezizomycetes</taxon>
        <taxon>Pezizales</taxon>
        <taxon>Morchellaceae</taxon>
        <taxon>Morchella</taxon>
    </lineage>
</organism>
<comment type="pathway">
    <text evidence="2">Protein modification; protein ubiquitination.</text>
</comment>
<gene>
    <name evidence="15" type="ORF">P167DRAFT_557038</name>
</gene>
<evidence type="ECO:0000313" key="16">
    <source>
        <dbReference type="Proteomes" id="UP000277580"/>
    </source>
</evidence>
<evidence type="ECO:0000256" key="6">
    <source>
        <dbReference type="ARBA" id="ARBA00022737"/>
    </source>
</evidence>
<evidence type="ECO:0000256" key="5">
    <source>
        <dbReference type="ARBA" id="ARBA00022723"/>
    </source>
</evidence>
<protein>
    <recommendedName>
        <fullName evidence="3">RBR-type E3 ubiquitin transferase</fullName>
        <ecNumber evidence="3">2.3.2.31</ecNumber>
    </recommendedName>
</protein>
<evidence type="ECO:0000256" key="9">
    <source>
        <dbReference type="ARBA" id="ARBA00022833"/>
    </source>
</evidence>
<proteinExistence type="inferred from homology"/>
<dbReference type="CDD" id="cd23820">
    <property type="entry name" value="RWD_RNF14"/>
    <property type="match status" value="1"/>
</dbReference>
<evidence type="ECO:0000259" key="14">
    <source>
        <dbReference type="PROSITE" id="PS51873"/>
    </source>
</evidence>
<dbReference type="SMART" id="SM00591">
    <property type="entry name" value="RWD"/>
    <property type="match status" value="1"/>
</dbReference>
<dbReference type="InterPro" id="IPR002867">
    <property type="entry name" value="IBR_dom"/>
</dbReference>
<keyword evidence="16" id="KW-1185">Reference proteome</keyword>
<dbReference type="PROSITE" id="PS50908">
    <property type="entry name" value="RWD"/>
    <property type="match status" value="1"/>
</dbReference>
<evidence type="ECO:0000256" key="7">
    <source>
        <dbReference type="ARBA" id="ARBA00022771"/>
    </source>
</evidence>
<dbReference type="SUPFAM" id="SSF54495">
    <property type="entry name" value="UBC-like"/>
    <property type="match status" value="1"/>
</dbReference>
<comment type="catalytic activity">
    <reaction evidence="1">
        <text>[E2 ubiquitin-conjugating enzyme]-S-ubiquitinyl-L-cysteine + [acceptor protein]-L-lysine = [E2 ubiquitin-conjugating enzyme]-L-cysteine + [acceptor protein]-N(6)-ubiquitinyl-L-lysine.</text>
        <dbReference type="EC" id="2.3.2.31"/>
    </reaction>
</comment>
<dbReference type="PROSITE" id="PS51873">
    <property type="entry name" value="TRIAD"/>
    <property type="match status" value="1"/>
</dbReference>
<dbReference type="EC" id="2.3.2.31" evidence="3"/>
<dbReference type="FunFam" id="3.30.40.10:FF:000416">
    <property type="entry name" value="RBR-type E3 ubiquitin transferase"/>
    <property type="match status" value="1"/>
</dbReference>
<dbReference type="InterPro" id="IPR001841">
    <property type="entry name" value="Znf_RING"/>
</dbReference>
<accession>A0A3N4LE00</accession>
<keyword evidence="5" id="KW-0479">Metal-binding</keyword>
<dbReference type="Pfam" id="PF05773">
    <property type="entry name" value="RWD"/>
    <property type="match status" value="1"/>
</dbReference>
<dbReference type="Proteomes" id="UP000277580">
    <property type="component" value="Unassembled WGS sequence"/>
</dbReference>
<comment type="similarity">
    <text evidence="10">Belongs to the RBR family. RNF14 subfamily.</text>
</comment>
<dbReference type="PROSITE" id="PS00518">
    <property type="entry name" value="ZF_RING_1"/>
    <property type="match status" value="1"/>
</dbReference>
<dbReference type="InParanoid" id="A0A3N4LE00"/>
<dbReference type="GO" id="GO:0016567">
    <property type="term" value="P:protein ubiquitination"/>
    <property type="evidence" value="ECO:0007669"/>
    <property type="project" value="InterPro"/>
</dbReference>
<dbReference type="PANTHER" id="PTHR11685">
    <property type="entry name" value="RBR FAMILY RING FINGER AND IBR DOMAIN-CONTAINING"/>
    <property type="match status" value="1"/>
</dbReference>
<evidence type="ECO:0000259" key="12">
    <source>
        <dbReference type="PROSITE" id="PS50089"/>
    </source>
</evidence>
<evidence type="ECO:0000256" key="1">
    <source>
        <dbReference type="ARBA" id="ARBA00001798"/>
    </source>
</evidence>
<dbReference type="InterPro" id="IPR047548">
    <property type="entry name" value="Rcat_RBR_RNF14"/>
</dbReference>
<keyword evidence="6" id="KW-0677">Repeat</keyword>
<dbReference type="Gene3D" id="3.30.40.10">
    <property type="entry name" value="Zinc/RING finger domain, C3HC4 (zinc finger)"/>
    <property type="match status" value="1"/>
</dbReference>
<dbReference type="Pfam" id="PF26200">
    <property type="entry name" value="Rcat_RNF216"/>
    <property type="match status" value="1"/>
</dbReference>
<evidence type="ECO:0000256" key="2">
    <source>
        <dbReference type="ARBA" id="ARBA00004906"/>
    </source>
</evidence>
<feature type="domain" description="RING-type" evidence="14">
    <location>
        <begin position="186"/>
        <end position="472"/>
    </location>
</feature>
<reference evidence="15 16" key="1">
    <citation type="journal article" date="2018" name="Nat. Ecol. Evol.">
        <title>Pezizomycetes genomes reveal the molecular basis of ectomycorrhizal truffle lifestyle.</title>
        <authorList>
            <person name="Murat C."/>
            <person name="Payen T."/>
            <person name="Noel B."/>
            <person name="Kuo A."/>
            <person name="Morin E."/>
            <person name="Chen J."/>
            <person name="Kohler A."/>
            <person name="Krizsan K."/>
            <person name="Balestrini R."/>
            <person name="Da Silva C."/>
            <person name="Montanini B."/>
            <person name="Hainaut M."/>
            <person name="Levati E."/>
            <person name="Barry K.W."/>
            <person name="Belfiori B."/>
            <person name="Cichocki N."/>
            <person name="Clum A."/>
            <person name="Dockter R.B."/>
            <person name="Fauchery L."/>
            <person name="Guy J."/>
            <person name="Iotti M."/>
            <person name="Le Tacon F."/>
            <person name="Lindquist E.A."/>
            <person name="Lipzen A."/>
            <person name="Malagnac F."/>
            <person name="Mello A."/>
            <person name="Molinier V."/>
            <person name="Miyauchi S."/>
            <person name="Poulain J."/>
            <person name="Riccioni C."/>
            <person name="Rubini A."/>
            <person name="Sitrit Y."/>
            <person name="Splivallo R."/>
            <person name="Traeger S."/>
            <person name="Wang M."/>
            <person name="Zifcakova L."/>
            <person name="Wipf D."/>
            <person name="Zambonelli A."/>
            <person name="Paolocci F."/>
            <person name="Nowrousian M."/>
            <person name="Ottonello S."/>
            <person name="Baldrian P."/>
            <person name="Spatafora J.W."/>
            <person name="Henrissat B."/>
            <person name="Nagy L.G."/>
            <person name="Aury J.M."/>
            <person name="Wincker P."/>
            <person name="Grigoriev I.V."/>
            <person name="Bonfante P."/>
            <person name="Martin F.M."/>
        </authorList>
    </citation>
    <scope>NUCLEOTIDE SEQUENCE [LARGE SCALE GENOMIC DNA]</scope>
    <source>
        <strain evidence="15 16">CCBAS932</strain>
    </source>
</reference>
<dbReference type="OrthoDB" id="1431934at2759"/>
<dbReference type="PROSITE" id="PS50089">
    <property type="entry name" value="ZF_RING_2"/>
    <property type="match status" value="1"/>
</dbReference>
<dbReference type="InterPro" id="IPR016135">
    <property type="entry name" value="UBQ-conjugating_enzyme/RWD"/>
</dbReference>
<dbReference type="InterPro" id="IPR017907">
    <property type="entry name" value="Znf_RING_CS"/>
</dbReference>
<dbReference type="InterPro" id="IPR031127">
    <property type="entry name" value="E3_UB_ligase_RBR"/>
</dbReference>
<dbReference type="InterPro" id="IPR013083">
    <property type="entry name" value="Znf_RING/FYVE/PHD"/>
</dbReference>
<dbReference type="AlphaFoldDB" id="A0A3N4LE00"/>
<dbReference type="SUPFAM" id="SSF57850">
    <property type="entry name" value="RING/U-box"/>
    <property type="match status" value="2"/>
</dbReference>
<dbReference type="EMBL" id="ML119110">
    <property type="protein sequence ID" value="RPB16165.1"/>
    <property type="molecule type" value="Genomic_DNA"/>
</dbReference>
<evidence type="ECO:0000256" key="8">
    <source>
        <dbReference type="ARBA" id="ARBA00022786"/>
    </source>
</evidence>
<evidence type="ECO:0000256" key="4">
    <source>
        <dbReference type="ARBA" id="ARBA00022679"/>
    </source>
</evidence>
<dbReference type="SMART" id="SM00647">
    <property type="entry name" value="IBR"/>
    <property type="match status" value="2"/>
</dbReference>
<dbReference type="GO" id="GO:0061630">
    <property type="term" value="F:ubiquitin protein ligase activity"/>
    <property type="evidence" value="ECO:0007669"/>
    <property type="project" value="UniProtKB-EC"/>
</dbReference>
<dbReference type="CDD" id="cd20354">
    <property type="entry name" value="Rcat_RBR_RNF14"/>
    <property type="match status" value="1"/>
</dbReference>
<name>A0A3N4LE00_9PEZI</name>
<keyword evidence="4" id="KW-0808">Transferase</keyword>
<dbReference type="InterPro" id="IPR044066">
    <property type="entry name" value="TRIAD_supradom"/>
</dbReference>
<dbReference type="Pfam" id="PF01485">
    <property type="entry name" value="IBR"/>
    <property type="match status" value="1"/>
</dbReference>
<dbReference type="Gene3D" id="3.10.110.10">
    <property type="entry name" value="Ubiquitin Conjugating Enzyme"/>
    <property type="match status" value="1"/>
</dbReference>
<feature type="domain" description="RING-type" evidence="12">
    <location>
        <begin position="190"/>
        <end position="224"/>
    </location>
</feature>